<dbReference type="SUPFAM" id="SSF49384">
    <property type="entry name" value="Carbohydrate-binding domain"/>
    <property type="match status" value="1"/>
</dbReference>
<dbReference type="InterPro" id="IPR016134">
    <property type="entry name" value="Dockerin_dom"/>
</dbReference>
<keyword evidence="3" id="KW-1185">Reference proteome</keyword>
<dbReference type="Proteomes" id="UP000008461">
    <property type="component" value="Chromosome"/>
</dbReference>
<dbReference type="RefSeq" id="WP_013767189.1">
    <property type="nucleotide sequence ID" value="NC_015510.1"/>
</dbReference>
<evidence type="ECO:0000313" key="3">
    <source>
        <dbReference type="Proteomes" id="UP000008461"/>
    </source>
</evidence>
<name>F4KXZ2_HALH1</name>
<reference evidence="2 3" key="1">
    <citation type="journal article" date="2011" name="Stand. Genomic Sci.">
        <title>Complete genome sequence of Haliscomenobacter hydrossis type strain (O).</title>
        <authorList>
            <consortium name="US DOE Joint Genome Institute (JGI-PGF)"/>
            <person name="Daligault H."/>
            <person name="Lapidus A."/>
            <person name="Zeytun A."/>
            <person name="Nolan M."/>
            <person name="Lucas S."/>
            <person name="Del Rio T.G."/>
            <person name="Tice H."/>
            <person name="Cheng J.F."/>
            <person name="Tapia R."/>
            <person name="Han C."/>
            <person name="Goodwin L."/>
            <person name="Pitluck S."/>
            <person name="Liolios K."/>
            <person name="Pagani I."/>
            <person name="Ivanova N."/>
            <person name="Huntemann M."/>
            <person name="Mavromatis K."/>
            <person name="Mikhailova N."/>
            <person name="Pati A."/>
            <person name="Chen A."/>
            <person name="Palaniappan K."/>
            <person name="Land M."/>
            <person name="Hauser L."/>
            <person name="Brambilla E.M."/>
            <person name="Rohde M."/>
            <person name="Verbarg S."/>
            <person name="Goker M."/>
            <person name="Bristow J."/>
            <person name="Eisen J.A."/>
            <person name="Markowitz V."/>
            <person name="Hugenholtz P."/>
            <person name="Kyrpides N.C."/>
            <person name="Klenk H.P."/>
            <person name="Woyke T."/>
        </authorList>
    </citation>
    <scope>NUCLEOTIDE SEQUENCE [LARGE SCALE GENOMIC DNA]</scope>
    <source>
        <strain evidence="3">ATCC 27775 / DSM 1100 / LMG 10767 / O</strain>
    </source>
</reference>
<reference key="2">
    <citation type="submission" date="2011-04" db="EMBL/GenBank/DDBJ databases">
        <title>Complete sequence of chromosome of Haliscomenobacter hydrossis DSM 1100.</title>
        <authorList>
            <consortium name="US DOE Joint Genome Institute (JGI-PGF)"/>
            <person name="Lucas S."/>
            <person name="Han J."/>
            <person name="Lapidus A."/>
            <person name="Bruce D."/>
            <person name="Goodwin L."/>
            <person name="Pitluck S."/>
            <person name="Peters L."/>
            <person name="Kyrpides N."/>
            <person name="Mavromatis K."/>
            <person name="Ivanova N."/>
            <person name="Ovchinnikova G."/>
            <person name="Pagani I."/>
            <person name="Daligault H."/>
            <person name="Detter J.C."/>
            <person name="Han C."/>
            <person name="Land M."/>
            <person name="Hauser L."/>
            <person name="Markowitz V."/>
            <person name="Cheng J.-F."/>
            <person name="Hugenholtz P."/>
            <person name="Woyke T."/>
            <person name="Wu D."/>
            <person name="Verbarg S."/>
            <person name="Frueling A."/>
            <person name="Brambilla E."/>
            <person name="Klenk H.-P."/>
            <person name="Eisen J.A."/>
        </authorList>
    </citation>
    <scope>NUCLEOTIDE SEQUENCE</scope>
    <source>
        <strain>DSM 1100</strain>
    </source>
</reference>
<dbReference type="KEGG" id="hhy:Halhy_4818"/>
<protein>
    <recommendedName>
        <fullName evidence="1">Dockerin domain-containing protein</fullName>
    </recommendedName>
</protein>
<dbReference type="Gene3D" id="1.10.1330.10">
    <property type="entry name" value="Dockerin domain"/>
    <property type="match status" value="1"/>
</dbReference>
<proteinExistence type="predicted"/>
<dbReference type="NCBIfam" id="TIGR04183">
    <property type="entry name" value="Por_Secre_tail"/>
    <property type="match status" value="1"/>
</dbReference>
<feature type="domain" description="Dockerin" evidence="1">
    <location>
        <begin position="1127"/>
        <end position="1198"/>
    </location>
</feature>
<evidence type="ECO:0000313" key="2">
    <source>
        <dbReference type="EMBL" id="AEE52651.1"/>
    </source>
</evidence>
<dbReference type="GO" id="GO:0000272">
    <property type="term" value="P:polysaccharide catabolic process"/>
    <property type="evidence" value="ECO:0007669"/>
    <property type="project" value="InterPro"/>
</dbReference>
<gene>
    <name evidence="2" type="ordered locus">Halhy_4818</name>
</gene>
<dbReference type="InterPro" id="IPR026444">
    <property type="entry name" value="Secre_tail"/>
</dbReference>
<dbReference type="GO" id="GO:0030246">
    <property type="term" value="F:carbohydrate binding"/>
    <property type="evidence" value="ECO:0007669"/>
    <property type="project" value="InterPro"/>
</dbReference>
<evidence type="ECO:0000259" key="1">
    <source>
        <dbReference type="PROSITE" id="PS51766"/>
    </source>
</evidence>
<dbReference type="PROSITE" id="PS51766">
    <property type="entry name" value="DOCKERIN"/>
    <property type="match status" value="1"/>
</dbReference>
<organism evidence="2 3">
    <name type="scientific">Haliscomenobacter hydrossis (strain ATCC 27775 / DSM 1100 / LMG 10767 / O)</name>
    <dbReference type="NCBI Taxonomy" id="760192"/>
    <lineage>
        <taxon>Bacteria</taxon>
        <taxon>Pseudomonadati</taxon>
        <taxon>Bacteroidota</taxon>
        <taxon>Saprospiria</taxon>
        <taxon>Saprospirales</taxon>
        <taxon>Haliscomenobacteraceae</taxon>
        <taxon>Haliscomenobacter</taxon>
    </lineage>
</organism>
<sequence length="1486" mass="163549">MKMTFTHIVTILYRILPVGVLLGLFLIPQWAKAQCDPRTSCINQVQVTMDANCKFTITPNLVGFGDCVGTYRVVVSDSNPSNGNIIDCPGLWDYAVLNTANEVLCWGKILAEDKSGPILVSTDFINTTLWCTDVDFVLNNPKTVGPTATNQSLNGLISGPVIDTDVKNLGIPNFADNCKSCGCNVTLKFSDRLETVNCTESIVNGVYARIRRVFVATDCRGMTQSVEQVITFRRPVLNDFKFDFAGDANYKAIISYDACAANKSQIRRIDVVPYLTNYFGKKIYLDTLTCNYGLNVSDIEFPTCNGTGLKIERTLKLFDWCLNREVAQYKILIKLGDTSPPRILKLSRIPVVSTGPSDCTAALPTTAAGLRTVLGTTISDNCNLGTLSLRVRTKGRIVSGIIVDTTNWYNMTYPVSNGVITGITVGRHRLIITVNDGCYNTVVDSVEFFVKDLIAPVMKCDDKLRVSLSNTPGLQTGYGKVTAQDIDEGSWDNCGRLKWMRVRRVIPPGCEATFVGGQYDVNGNGKIDPLPADGDWTEADGFDLNGDGDLADFGETFIIKEGKLLSPLGDFMEFFCCDLGALVTVELWGEDLAGNRNYCWMNLLIEDKTSPICTAPWPATVYCTDKCLGQLEDRAASSVCFGDVDIQGGNDCTNLNIQYSVVNKVKCGKGTIIRRWTIAKGSQSTSCEQVITVVPIHEYDICFPRDATADCKKVNADSAFAVELGCDVLAINVSDKRYDASDSECYKIFRTYTVINWCAYDDRCGDPMANGKVYVVDRNVFGNLGKDPIYVLVRDKDRNGDEEFWISKNRTPGEDFDIRFTPPICDATDDYYHSFMYTQIIKVEDSQVPVVTIPQLTVFQTRATDCLADVTITFRGTDNCSASVELEIPQLMVAPNQTLSGPFIMYSSTRWTTKANADGSFTVTVKNLPEGKHDLIVLIRDGCGNLSKATRIPFEVRDRKAPAPICIKGLSLSLMSDQQGGGTMAVWATDFVASPIYDCNGQGETNAQGLKKVTKYSINRKGTAVNAANTGLVLTCADKGKAIEVEIHAWDEAGNHDFCLTFVEVQDNNKVCPGGIVEPVTISGYVATAKNTMMKGVPVQLSGDVVKMNTSGSDGTYNFLGLSKGKNYTLTPDLNKDFGNGISTMDLLVLQKHLINSEPITDPYRLIAADVDNSGHVSVGDQIRLRKFILNMIPDFGGTKSWCFVDQAYRFPDPLNPWKEAFPQTIAMPNLDHDVKANFVGIKVGDLNQSATVNAFQVPELRTGENLKLEMKNLDLEAGTTYELPVNVADMSKISGYQFALDLDLRSLEFIGILDGVAKLDNFGIFAEQGMLTTSWIDQGRTKNGALFTLVVKAKTDVQLSKALRINPQVMSAEAYNRENEVMGLALSFGDNILDINQDRGLVLEQNQPNPFRTEAQIGFWLPQTGEATLNVYDVTGRVVKSFRQSFDRGYNQLLLKHTDLPADGVYYYTLMQNGATATRKMIVTK</sequence>
<accession>F4KXZ2</accession>
<dbReference type="STRING" id="760192.Halhy_4818"/>
<dbReference type="eggNOG" id="COG3210">
    <property type="taxonomic scope" value="Bacteria"/>
</dbReference>
<dbReference type="InterPro" id="IPR008965">
    <property type="entry name" value="CBM2/CBM3_carb-bd_dom_sf"/>
</dbReference>
<dbReference type="InterPro" id="IPR036439">
    <property type="entry name" value="Dockerin_dom_sf"/>
</dbReference>
<dbReference type="SUPFAM" id="SSF63446">
    <property type="entry name" value="Type I dockerin domain"/>
    <property type="match status" value="1"/>
</dbReference>
<dbReference type="CDD" id="cd14252">
    <property type="entry name" value="Dockerin_like"/>
    <property type="match status" value="1"/>
</dbReference>
<dbReference type="Gene3D" id="2.60.40.680">
    <property type="match status" value="1"/>
</dbReference>
<dbReference type="HOGENOM" id="CLU_003692_0_0_10"/>
<dbReference type="EMBL" id="CP002691">
    <property type="protein sequence ID" value="AEE52651.1"/>
    <property type="molecule type" value="Genomic_DNA"/>
</dbReference>